<dbReference type="EMBL" id="MU842842">
    <property type="protein sequence ID" value="KAK2031230.1"/>
    <property type="molecule type" value="Genomic_DNA"/>
</dbReference>
<accession>A0AAD9M6Z1</accession>
<evidence type="ECO:0000256" key="1">
    <source>
        <dbReference type="SAM" id="MobiDB-lite"/>
    </source>
</evidence>
<evidence type="ECO:0000313" key="3">
    <source>
        <dbReference type="Proteomes" id="UP001232148"/>
    </source>
</evidence>
<sequence>MPATPPPMQKLAYRFPPHSAHARTGGTETSSRNLHHPPVCRTGPDPCPPPPPVLSCAGSEVLCLDLSPPSQVG</sequence>
<evidence type="ECO:0000313" key="2">
    <source>
        <dbReference type="EMBL" id="KAK2031230.1"/>
    </source>
</evidence>
<gene>
    <name evidence="2" type="ORF">LX32DRAFT_637386</name>
</gene>
<dbReference type="Proteomes" id="UP001232148">
    <property type="component" value="Unassembled WGS sequence"/>
</dbReference>
<keyword evidence="3" id="KW-1185">Reference proteome</keyword>
<comment type="caution">
    <text evidence="2">The sequence shown here is derived from an EMBL/GenBank/DDBJ whole genome shotgun (WGS) entry which is preliminary data.</text>
</comment>
<feature type="region of interest" description="Disordered" evidence="1">
    <location>
        <begin position="1"/>
        <end position="44"/>
    </location>
</feature>
<organism evidence="2 3">
    <name type="scientific">Colletotrichum zoysiae</name>
    <dbReference type="NCBI Taxonomy" id="1216348"/>
    <lineage>
        <taxon>Eukaryota</taxon>
        <taxon>Fungi</taxon>
        <taxon>Dikarya</taxon>
        <taxon>Ascomycota</taxon>
        <taxon>Pezizomycotina</taxon>
        <taxon>Sordariomycetes</taxon>
        <taxon>Hypocreomycetidae</taxon>
        <taxon>Glomerellales</taxon>
        <taxon>Glomerellaceae</taxon>
        <taxon>Colletotrichum</taxon>
        <taxon>Colletotrichum graminicola species complex</taxon>
    </lineage>
</organism>
<dbReference type="AlphaFoldDB" id="A0AAD9M6Z1"/>
<proteinExistence type="predicted"/>
<reference evidence="2" key="1">
    <citation type="submission" date="2021-06" db="EMBL/GenBank/DDBJ databases">
        <title>Comparative genomics, transcriptomics and evolutionary studies reveal genomic signatures of adaptation to plant cell wall in hemibiotrophic fungi.</title>
        <authorList>
            <consortium name="DOE Joint Genome Institute"/>
            <person name="Baroncelli R."/>
            <person name="Diaz J.F."/>
            <person name="Benocci T."/>
            <person name="Peng M."/>
            <person name="Battaglia E."/>
            <person name="Haridas S."/>
            <person name="Andreopoulos W."/>
            <person name="Labutti K."/>
            <person name="Pangilinan J."/>
            <person name="Floch G.L."/>
            <person name="Makela M.R."/>
            <person name="Henrissat B."/>
            <person name="Grigoriev I.V."/>
            <person name="Crouch J.A."/>
            <person name="De Vries R.P."/>
            <person name="Sukno S.A."/>
            <person name="Thon M.R."/>
        </authorList>
    </citation>
    <scope>NUCLEOTIDE SEQUENCE</scope>
    <source>
        <strain evidence="2">MAFF235873</strain>
    </source>
</reference>
<name>A0AAD9M6Z1_9PEZI</name>
<protein>
    <submittedName>
        <fullName evidence="2">Uncharacterized protein</fullName>
    </submittedName>
</protein>